<keyword evidence="2" id="KW-1185">Reference proteome</keyword>
<comment type="caution">
    <text evidence="1">The sequence shown here is derived from an EMBL/GenBank/DDBJ whole genome shotgun (WGS) entry which is preliminary data.</text>
</comment>
<name>A0A4Y2KIU9_ARAVE</name>
<dbReference type="AlphaFoldDB" id="A0A4Y2KIU9"/>
<sequence length="109" mass="12260">MGGINVLCLINVCAKVTALWFQGRRIASLFTLLFFNSLFEQFQVQKQSIQLFRRSSRSNEGHGATFGLHISRDDPKLGVHGLLSVVPMSQDGLRGLQILARARGIFWDR</sequence>
<gene>
    <name evidence="1" type="ORF">AVEN_238160_1</name>
</gene>
<proteinExistence type="predicted"/>
<evidence type="ECO:0000313" key="1">
    <source>
        <dbReference type="EMBL" id="GBN02278.1"/>
    </source>
</evidence>
<evidence type="ECO:0000313" key="2">
    <source>
        <dbReference type="Proteomes" id="UP000499080"/>
    </source>
</evidence>
<dbReference type="EMBL" id="BGPR01004690">
    <property type="protein sequence ID" value="GBN02278.1"/>
    <property type="molecule type" value="Genomic_DNA"/>
</dbReference>
<organism evidence="1 2">
    <name type="scientific">Araneus ventricosus</name>
    <name type="common">Orbweaver spider</name>
    <name type="synonym">Epeira ventricosa</name>
    <dbReference type="NCBI Taxonomy" id="182803"/>
    <lineage>
        <taxon>Eukaryota</taxon>
        <taxon>Metazoa</taxon>
        <taxon>Ecdysozoa</taxon>
        <taxon>Arthropoda</taxon>
        <taxon>Chelicerata</taxon>
        <taxon>Arachnida</taxon>
        <taxon>Araneae</taxon>
        <taxon>Araneomorphae</taxon>
        <taxon>Entelegynae</taxon>
        <taxon>Araneoidea</taxon>
        <taxon>Araneidae</taxon>
        <taxon>Araneus</taxon>
    </lineage>
</organism>
<reference evidence="1 2" key="1">
    <citation type="journal article" date="2019" name="Sci. Rep.">
        <title>Orb-weaving spider Araneus ventricosus genome elucidates the spidroin gene catalogue.</title>
        <authorList>
            <person name="Kono N."/>
            <person name="Nakamura H."/>
            <person name="Ohtoshi R."/>
            <person name="Moran D.A.P."/>
            <person name="Shinohara A."/>
            <person name="Yoshida Y."/>
            <person name="Fujiwara M."/>
            <person name="Mori M."/>
            <person name="Tomita M."/>
            <person name="Arakawa K."/>
        </authorList>
    </citation>
    <scope>NUCLEOTIDE SEQUENCE [LARGE SCALE GENOMIC DNA]</scope>
</reference>
<protein>
    <submittedName>
        <fullName evidence="1">Uncharacterized protein</fullName>
    </submittedName>
</protein>
<accession>A0A4Y2KIU9</accession>
<dbReference type="Proteomes" id="UP000499080">
    <property type="component" value="Unassembled WGS sequence"/>
</dbReference>